<comment type="caution">
    <text evidence="3">The sequence shown here is derived from an EMBL/GenBank/DDBJ whole genome shotgun (WGS) entry which is preliminary data.</text>
</comment>
<evidence type="ECO:0000256" key="1">
    <source>
        <dbReference type="PIRSR" id="PIRSR637460-2"/>
    </source>
</evidence>
<dbReference type="Proteomes" id="UP000305921">
    <property type="component" value="Unassembled WGS sequence"/>
</dbReference>
<keyword evidence="1" id="KW-1015">Disulfide bond</keyword>
<feature type="disulfide bond" evidence="1">
    <location>
        <begin position="161"/>
        <end position="172"/>
    </location>
</feature>
<dbReference type="InterPro" id="IPR013830">
    <property type="entry name" value="SGNH_hydro"/>
</dbReference>
<dbReference type="OrthoDB" id="3882626at2"/>
<name>A0A5R9DWK4_9ACTN</name>
<sequence>MPTLVLGLLASGTTPAEASPSGGEPTAVVSMGDSYISGEAGRWLGNSNTQTGSRSGTDRAYTATGYDPTLVYGSTYASGCDRSDSAEVHSSTGIGDVQINLACSGATTDNIFRSTNGGQSMKGETPQADQLARIASTNRVKLITLSIGGNDLGFADIIAICAADYMVWYSYCHDDQQKAVDSRMDAAMAGVSKSIKEIRAVMSTAGYSAEDYRIVLQSAPSPIPRSSENRYPQSGWTRVTYGGCPFWNKDADWARDTFTPQFSARVKAVAKAEQVQFLDLQDMLQGREVCSKTTRLATSGQGPSAETSEWARFLVSGVMQGTPQESFHPNYYAQRALGRCLTLIYAHPTGNYACRNTPGRDASGMYLTTVS</sequence>
<dbReference type="Gene3D" id="3.40.50.1110">
    <property type="entry name" value="SGNH hydrolase"/>
    <property type="match status" value="1"/>
</dbReference>
<dbReference type="GO" id="GO:0016788">
    <property type="term" value="F:hydrolase activity, acting on ester bonds"/>
    <property type="evidence" value="ECO:0007669"/>
    <property type="project" value="InterPro"/>
</dbReference>
<dbReference type="RefSeq" id="WP_138051432.1">
    <property type="nucleotide sequence ID" value="NZ_VAWE01000001.1"/>
</dbReference>
<dbReference type="GO" id="GO:0006629">
    <property type="term" value="P:lipid metabolic process"/>
    <property type="evidence" value="ECO:0007669"/>
    <property type="project" value="TreeGrafter"/>
</dbReference>
<dbReference type="InterPro" id="IPR037460">
    <property type="entry name" value="SEST-like"/>
</dbReference>
<accession>A0A5R9DWK4</accession>
<protein>
    <recommendedName>
        <fullName evidence="2">SGNH hydrolase-type esterase domain-containing protein</fullName>
    </recommendedName>
</protein>
<evidence type="ECO:0000313" key="4">
    <source>
        <dbReference type="Proteomes" id="UP000305921"/>
    </source>
</evidence>
<evidence type="ECO:0000313" key="3">
    <source>
        <dbReference type="EMBL" id="TLQ42021.1"/>
    </source>
</evidence>
<dbReference type="PANTHER" id="PTHR37981:SF1">
    <property type="entry name" value="SGNH HYDROLASE-TYPE ESTERASE DOMAIN-CONTAINING PROTEIN"/>
    <property type="match status" value="1"/>
</dbReference>
<proteinExistence type="predicted"/>
<dbReference type="PANTHER" id="PTHR37981">
    <property type="entry name" value="LIPASE 2"/>
    <property type="match status" value="1"/>
</dbReference>
<evidence type="ECO:0000259" key="2">
    <source>
        <dbReference type="Pfam" id="PF13472"/>
    </source>
</evidence>
<keyword evidence="4" id="KW-1185">Reference proteome</keyword>
<dbReference type="SUPFAM" id="SSF52266">
    <property type="entry name" value="SGNH hydrolase"/>
    <property type="match status" value="1"/>
</dbReference>
<organism evidence="3 4">
    <name type="scientific">Streptomyces marianii</name>
    <dbReference type="NCBI Taxonomy" id="1817406"/>
    <lineage>
        <taxon>Bacteria</taxon>
        <taxon>Bacillati</taxon>
        <taxon>Actinomycetota</taxon>
        <taxon>Actinomycetes</taxon>
        <taxon>Kitasatosporales</taxon>
        <taxon>Streptomycetaceae</taxon>
        <taxon>Streptomyces</taxon>
    </lineage>
</organism>
<reference evidence="3 4" key="1">
    <citation type="submission" date="2019-05" db="EMBL/GenBank/DDBJ databases">
        <title>Streptomyces marianii sp. nov., a novel marine actinomycete from southern coast of India.</title>
        <authorList>
            <person name="Iniyan A.M."/>
            <person name="Wink J."/>
            <person name="Ramprasad E."/>
            <person name="Ramana C.V."/>
            <person name="Bunk B."/>
            <person name="Sproer C."/>
            <person name="Joseph F.-J.R.S."/>
            <person name="Vincent S.G.P."/>
        </authorList>
    </citation>
    <scope>NUCLEOTIDE SEQUENCE [LARGE SCALE GENOMIC DNA]</scope>
    <source>
        <strain evidence="3 4">ICN19</strain>
    </source>
</reference>
<dbReference type="EMBL" id="VAWE01000001">
    <property type="protein sequence ID" value="TLQ42021.1"/>
    <property type="molecule type" value="Genomic_DNA"/>
</dbReference>
<dbReference type="AlphaFoldDB" id="A0A5R9DWK4"/>
<gene>
    <name evidence="3" type="ORF">FEF34_00935</name>
</gene>
<feature type="disulfide bond" evidence="1">
    <location>
        <begin position="80"/>
        <end position="103"/>
    </location>
</feature>
<dbReference type="InterPro" id="IPR036514">
    <property type="entry name" value="SGNH_hydro_sf"/>
</dbReference>
<feature type="domain" description="SGNH hydrolase-type esterase" evidence="2">
    <location>
        <begin position="86"/>
        <end position="288"/>
    </location>
</feature>
<dbReference type="Pfam" id="PF13472">
    <property type="entry name" value="Lipase_GDSL_2"/>
    <property type="match status" value="1"/>
</dbReference>